<proteinExistence type="predicted"/>
<comment type="caution">
    <text evidence="1">The sequence shown here is derived from an EMBL/GenBank/DDBJ whole genome shotgun (WGS) entry which is preliminary data.</text>
</comment>
<keyword evidence="2" id="KW-1185">Reference proteome</keyword>
<accession>A0ACA9KIF9</accession>
<reference evidence="1" key="1">
    <citation type="submission" date="2021-06" db="EMBL/GenBank/DDBJ databases">
        <authorList>
            <person name="Kallberg Y."/>
            <person name="Tangrot J."/>
            <person name="Rosling A."/>
        </authorList>
    </citation>
    <scope>NUCLEOTIDE SEQUENCE</scope>
    <source>
        <strain evidence="1">IL203A</strain>
    </source>
</reference>
<evidence type="ECO:0000313" key="1">
    <source>
        <dbReference type="EMBL" id="CAG8475226.1"/>
    </source>
</evidence>
<organism evidence="1 2">
    <name type="scientific">Dentiscutata heterogama</name>
    <dbReference type="NCBI Taxonomy" id="1316150"/>
    <lineage>
        <taxon>Eukaryota</taxon>
        <taxon>Fungi</taxon>
        <taxon>Fungi incertae sedis</taxon>
        <taxon>Mucoromycota</taxon>
        <taxon>Glomeromycotina</taxon>
        <taxon>Glomeromycetes</taxon>
        <taxon>Diversisporales</taxon>
        <taxon>Gigasporaceae</taxon>
        <taxon>Dentiscutata</taxon>
    </lineage>
</organism>
<gene>
    <name evidence="1" type="ORF">DHETER_LOCUS1889</name>
</gene>
<sequence length="54" mass="6307">MEFKWIQNFLLPLTIRPNQLNVLTSASSEFYDHPQQILLSNGIGVERMSIHHQN</sequence>
<name>A0ACA9KIF9_9GLOM</name>
<protein>
    <submittedName>
        <fullName evidence="1">1236_t:CDS:1</fullName>
    </submittedName>
</protein>
<dbReference type="EMBL" id="CAJVPU010001234">
    <property type="protein sequence ID" value="CAG8475226.1"/>
    <property type="molecule type" value="Genomic_DNA"/>
</dbReference>
<dbReference type="Proteomes" id="UP000789702">
    <property type="component" value="Unassembled WGS sequence"/>
</dbReference>
<evidence type="ECO:0000313" key="2">
    <source>
        <dbReference type="Proteomes" id="UP000789702"/>
    </source>
</evidence>